<evidence type="ECO:0000313" key="2">
    <source>
        <dbReference type="Proteomes" id="UP000886523"/>
    </source>
</evidence>
<dbReference type="Proteomes" id="UP000886523">
    <property type="component" value="Unassembled WGS sequence"/>
</dbReference>
<organism evidence="1 2">
    <name type="scientific">Hydnum rufescens UP504</name>
    <dbReference type="NCBI Taxonomy" id="1448309"/>
    <lineage>
        <taxon>Eukaryota</taxon>
        <taxon>Fungi</taxon>
        <taxon>Dikarya</taxon>
        <taxon>Basidiomycota</taxon>
        <taxon>Agaricomycotina</taxon>
        <taxon>Agaricomycetes</taxon>
        <taxon>Cantharellales</taxon>
        <taxon>Hydnaceae</taxon>
        <taxon>Hydnum</taxon>
    </lineage>
</organism>
<keyword evidence="2" id="KW-1185">Reference proteome</keyword>
<dbReference type="EMBL" id="MU129148">
    <property type="protein sequence ID" value="KAF9505531.1"/>
    <property type="molecule type" value="Genomic_DNA"/>
</dbReference>
<comment type="caution">
    <text evidence="1">The sequence shown here is derived from an EMBL/GenBank/DDBJ whole genome shotgun (WGS) entry which is preliminary data.</text>
</comment>
<dbReference type="AlphaFoldDB" id="A0A9P6AIL0"/>
<protein>
    <submittedName>
        <fullName evidence="1">Uncharacterized protein</fullName>
    </submittedName>
</protein>
<name>A0A9P6AIL0_9AGAM</name>
<reference evidence="1" key="1">
    <citation type="journal article" date="2020" name="Nat. Commun.">
        <title>Large-scale genome sequencing of mycorrhizal fungi provides insights into the early evolution of symbiotic traits.</title>
        <authorList>
            <person name="Miyauchi S."/>
            <person name="Kiss E."/>
            <person name="Kuo A."/>
            <person name="Drula E."/>
            <person name="Kohler A."/>
            <person name="Sanchez-Garcia M."/>
            <person name="Morin E."/>
            <person name="Andreopoulos B."/>
            <person name="Barry K.W."/>
            <person name="Bonito G."/>
            <person name="Buee M."/>
            <person name="Carver A."/>
            <person name="Chen C."/>
            <person name="Cichocki N."/>
            <person name="Clum A."/>
            <person name="Culley D."/>
            <person name="Crous P.W."/>
            <person name="Fauchery L."/>
            <person name="Girlanda M."/>
            <person name="Hayes R.D."/>
            <person name="Keri Z."/>
            <person name="LaButti K."/>
            <person name="Lipzen A."/>
            <person name="Lombard V."/>
            <person name="Magnuson J."/>
            <person name="Maillard F."/>
            <person name="Murat C."/>
            <person name="Nolan M."/>
            <person name="Ohm R.A."/>
            <person name="Pangilinan J."/>
            <person name="Pereira M.F."/>
            <person name="Perotto S."/>
            <person name="Peter M."/>
            <person name="Pfister S."/>
            <person name="Riley R."/>
            <person name="Sitrit Y."/>
            <person name="Stielow J.B."/>
            <person name="Szollosi G."/>
            <person name="Zifcakova L."/>
            <person name="Stursova M."/>
            <person name="Spatafora J.W."/>
            <person name="Tedersoo L."/>
            <person name="Vaario L.M."/>
            <person name="Yamada A."/>
            <person name="Yan M."/>
            <person name="Wang P."/>
            <person name="Xu J."/>
            <person name="Bruns T."/>
            <person name="Baldrian P."/>
            <person name="Vilgalys R."/>
            <person name="Dunand C."/>
            <person name="Henrissat B."/>
            <person name="Grigoriev I.V."/>
            <person name="Hibbett D."/>
            <person name="Nagy L.G."/>
            <person name="Martin F.M."/>
        </authorList>
    </citation>
    <scope>NUCLEOTIDE SEQUENCE</scope>
    <source>
        <strain evidence="1">UP504</strain>
    </source>
</reference>
<accession>A0A9P6AIL0</accession>
<gene>
    <name evidence="1" type="ORF">BS47DRAFT_1385943</name>
</gene>
<proteinExistence type="predicted"/>
<evidence type="ECO:0000313" key="1">
    <source>
        <dbReference type="EMBL" id="KAF9505531.1"/>
    </source>
</evidence>
<sequence length="202" mass="22556">MAELTQKIIKNIRFALSVIHGRRPESPWYGVWGPVLEQLTTPGDDLSVFAQPSLQPGFTERYRIPDFGIYQVTETMHTTTRRIMLIAEIKAPIAAHTPHDVRMDRNIGVFAGAQDQLDVQAAYALASAEGGDVVIGIVGVGCLWRWVLYRAAAVAPVRERGENDEDFIWRHLGWMEAKSGFFYLGASSAEVRNVRSLLEGLM</sequence>